<evidence type="ECO:0000256" key="1">
    <source>
        <dbReference type="ARBA" id="ARBA00004328"/>
    </source>
</evidence>
<evidence type="ECO:0000313" key="5">
    <source>
        <dbReference type="Proteomes" id="UP000322499"/>
    </source>
</evidence>
<feature type="transmembrane region" description="Helical" evidence="2">
    <location>
        <begin position="20"/>
        <end position="40"/>
    </location>
</feature>
<keyword evidence="2" id="KW-0472">Membrane</keyword>
<dbReference type="Pfam" id="PF05065">
    <property type="entry name" value="Phage_capsid"/>
    <property type="match status" value="1"/>
</dbReference>
<proteinExistence type="predicted"/>
<organism evidence="4 5">
    <name type="scientific">Blastococcus xanthinilyticus</name>
    <dbReference type="NCBI Taxonomy" id="1564164"/>
    <lineage>
        <taxon>Bacteria</taxon>
        <taxon>Bacillati</taxon>
        <taxon>Actinomycetota</taxon>
        <taxon>Actinomycetes</taxon>
        <taxon>Geodermatophilales</taxon>
        <taxon>Geodermatophilaceae</taxon>
        <taxon>Blastococcus</taxon>
    </lineage>
</organism>
<evidence type="ECO:0000259" key="3">
    <source>
        <dbReference type="Pfam" id="PF05065"/>
    </source>
</evidence>
<dbReference type="SUPFAM" id="SSF56563">
    <property type="entry name" value="Major capsid protein gp5"/>
    <property type="match status" value="1"/>
</dbReference>
<protein>
    <submittedName>
        <fullName evidence="4">HK97 family phage major capsid protein</fullName>
    </submittedName>
</protein>
<sequence length="124" mass="12968">MNLSTGTAGPLLTPEQVEDLLVLPVLAASVALNPLVPTVVRLTGSTYRIPKVTADPSAAWVAEGAEIPARDLTTNELVVTPSKVAGLSVITSELAEDSSPEATTEVGAGLARDVARKDRRRLLR</sequence>
<accession>A0A5S5CXT9</accession>
<comment type="subcellular location">
    <subcellularLocation>
        <location evidence="1">Virion</location>
    </subcellularLocation>
</comment>
<dbReference type="EMBL" id="VNHW01000004">
    <property type="protein sequence ID" value="TYP88543.1"/>
    <property type="molecule type" value="Genomic_DNA"/>
</dbReference>
<comment type="caution">
    <text evidence="4">The sequence shown here is derived from an EMBL/GenBank/DDBJ whole genome shotgun (WGS) entry which is preliminary data.</text>
</comment>
<dbReference type="InterPro" id="IPR024455">
    <property type="entry name" value="Phage_capsid"/>
</dbReference>
<dbReference type="InterPro" id="IPR054612">
    <property type="entry name" value="Phage_capsid-like_C"/>
</dbReference>
<keyword evidence="2" id="KW-0812">Transmembrane</keyword>
<dbReference type="NCBIfam" id="TIGR01554">
    <property type="entry name" value="major_cap_HK97"/>
    <property type="match status" value="1"/>
</dbReference>
<gene>
    <name evidence="4" type="ORF">BD833_104251</name>
</gene>
<dbReference type="RefSeq" id="WP_166532660.1">
    <property type="nucleotide sequence ID" value="NZ_VNHW01000004.1"/>
</dbReference>
<dbReference type="AlphaFoldDB" id="A0A5S5CXT9"/>
<keyword evidence="2" id="KW-1133">Transmembrane helix</keyword>
<dbReference type="Gene3D" id="3.30.2400.10">
    <property type="entry name" value="Major capsid protein gp5"/>
    <property type="match status" value="1"/>
</dbReference>
<evidence type="ECO:0000313" key="4">
    <source>
        <dbReference type="EMBL" id="TYP88543.1"/>
    </source>
</evidence>
<evidence type="ECO:0000256" key="2">
    <source>
        <dbReference type="SAM" id="Phobius"/>
    </source>
</evidence>
<feature type="domain" description="Phage capsid-like C-terminal" evidence="3">
    <location>
        <begin position="38"/>
        <end position="121"/>
    </location>
</feature>
<name>A0A5S5CXT9_9ACTN</name>
<reference evidence="4 5" key="1">
    <citation type="submission" date="2019-07" db="EMBL/GenBank/DDBJ databases">
        <title>Genomic Encyclopedia of Archaeal and Bacterial Type Strains, Phase II (KMG-II): from individual species to whole genera.</title>
        <authorList>
            <person name="Goeker M."/>
        </authorList>
    </citation>
    <scope>NUCLEOTIDE SEQUENCE [LARGE SCALE GENOMIC DNA]</scope>
    <source>
        <strain evidence="4 5">DSM 46842</strain>
    </source>
</reference>
<keyword evidence="5" id="KW-1185">Reference proteome</keyword>
<dbReference type="Proteomes" id="UP000322499">
    <property type="component" value="Unassembled WGS sequence"/>
</dbReference>